<proteinExistence type="predicted"/>
<dbReference type="Proteomes" id="UP000325440">
    <property type="component" value="Unassembled WGS sequence"/>
</dbReference>
<name>A0A5E4M5J0_9HEMI</name>
<gene>
    <name evidence="1" type="ORF">CINCED_3A018210</name>
</gene>
<dbReference type="EMBL" id="CABPRJ010000082">
    <property type="protein sequence ID" value="VVC27294.1"/>
    <property type="molecule type" value="Genomic_DNA"/>
</dbReference>
<evidence type="ECO:0000313" key="1">
    <source>
        <dbReference type="EMBL" id="VVC27294.1"/>
    </source>
</evidence>
<keyword evidence="2" id="KW-1185">Reference proteome</keyword>
<protein>
    <submittedName>
        <fullName evidence="1">Uncharacterized protein</fullName>
    </submittedName>
</protein>
<accession>A0A5E4M5J0</accession>
<sequence>MEIFRTSVFTQIVLKGVFLKLITKEKLSDQIDQHLKLISQNHYHNDNYILCKNLNILYIMPKDVFINHIFSGYMTNKYEENSVFQDQTVVMNTKYTIFDF</sequence>
<dbReference type="AlphaFoldDB" id="A0A5E4M5J0"/>
<reference evidence="1 2" key="1">
    <citation type="submission" date="2019-08" db="EMBL/GenBank/DDBJ databases">
        <authorList>
            <person name="Alioto T."/>
            <person name="Alioto T."/>
            <person name="Gomez Garrido J."/>
        </authorList>
    </citation>
    <scope>NUCLEOTIDE SEQUENCE [LARGE SCALE GENOMIC DNA]</scope>
</reference>
<organism evidence="1 2">
    <name type="scientific">Cinara cedri</name>
    <dbReference type="NCBI Taxonomy" id="506608"/>
    <lineage>
        <taxon>Eukaryota</taxon>
        <taxon>Metazoa</taxon>
        <taxon>Ecdysozoa</taxon>
        <taxon>Arthropoda</taxon>
        <taxon>Hexapoda</taxon>
        <taxon>Insecta</taxon>
        <taxon>Pterygota</taxon>
        <taxon>Neoptera</taxon>
        <taxon>Paraneoptera</taxon>
        <taxon>Hemiptera</taxon>
        <taxon>Sternorrhyncha</taxon>
        <taxon>Aphidomorpha</taxon>
        <taxon>Aphidoidea</taxon>
        <taxon>Aphididae</taxon>
        <taxon>Lachninae</taxon>
        <taxon>Cinara</taxon>
    </lineage>
</organism>
<evidence type="ECO:0000313" key="2">
    <source>
        <dbReference type="Proteomes" id="UP000325440"/>
    </source>
</evidence>